<dbReference type="PANTHER" id="PTHR34414">
    <property type="entry name" value="HET DOMAIN-CONTAINING PROTEIN-RELATED"/>
    <property type="match status" value="1"/>
</dbReference>
<name>A0AAF0IG83_9EURO</name>
<evidence type="ECO:0000313" key="4">
    <source>
        <dbReference type="Proteomes" id="UP001219355"/>
    </source>
</evidence>
<evidence type="ECO:0000256" key="2">
    <source>
        <dbReference type="SAM" id="Phobius"/>
    </source>
</evidence>
<feature type="compositionally biased region" description="Polar residues" evidence="1">
    <location>
        <begin position="1"/>
        <end position="12"/>
    </location>
</feature>
<feature type="transmembrane region" description="Helical" evidence="2">
    <location>
        <begin position="290"/>
        <end position="320"/>
    </location>
</feature>
<keyword evidence="2" id="KW-0472">Membrane</keyword>
<evidence type="ECO:0000313" key="3">
    <source>
        <dbReference type="EMBL" id="WEW56740.1"/>
    </source>
</evidence>
<dbReference type="Proteomes" id="UP001219355">
    <property type="component" value="Chromosome 1"/>
</dbReference>
<dbReference type="InterPro" id="IPR046536">
    <property type="entry name" value="DUF6601"/>
</dbReference>
<feature type="region of interest" description="Disordered" evidence="1">
    <location>
        <begin position="1"/>
        <end position="32"/>
    </location>
</feature>
<keyword evidence="2" id="KW-1133">Transmembrane helix</keyword>
<proteinExistence type="predicted"/>
<evidence type="ECO:0000256" key="1">
    <source>
        <dbReference type="SAM" id="MobiDB-lite"/>
    </source>
</evidence>
<organism evidence="3 4">
    <name type="scientific">Emydomyces testavorans</name>
    <dbReference type="NCBI Taxonomy" id="2070801"/>
    <lineage>
        <taxon>Eukaryota</taxon>
        <taxon>Fungi</taxon>
        <taxon>Dikarya</taxon>
        <taxon>Ascomycota</taxon>
        <taxon>Pezizomycotina</taxon>
        <taxon>Eurotiomycetes</taxon>
        <taxon>Eurotiomycetidae</taxon>
        <taxon>Onygenales</taxon>
        <taxon>Nannizziopsiaceae</taxon>
        <taxon>Emydomyces</taxon>
    </lineage>
</organism>
<keyword evidence="4" id="KW-1185">Reference proteome</keyword>
<dbReference type="Pfam" id="PF20246">
    <property type="entry name" value="DUF6601"/>
    <property type="match status" value="1"/>
</dbReference>
<dbReference type="PANTHER" id="PTHR34414:SF1">
    <property type="entry name" value="SUBTILISIN-LIKE SERINE PROTEASE"/>
    <property type="match status" value="1"/>
</dbReference>
<feature type="transmembrane region" description="Helical" evidence="2">
    <location>
        <begin position="250"/>
        <end position="270"/>
    </location>
</feature>
<keyword evidence="2" id="KW-0812">Transmembrane</keyword>
<dbReference type="AlphaFoldDB" id="A0AAF0IG83"/>
<reference evidence="3" key="1">
    <citation type="submission" date="2023-03" db="EMBL/GenBank/DDBJ databases">
        <title>Emydomyces testavorans Genome Sequence.</title>
        <authorList>
            <person name="Hoyer L."/>
        </authorList>
    </citation>
    <scope>NUCLEOTIDE SEQUENCE</scope>
    <source>
        <strain evidence="3">16-2883</strain>
    </source>
</reference>
<sequence>MAPSSQPSNSTKAVGMEQQRLQPPFSPEAASSVPSLTSNVLHTLPTISRTPTHDAFLTETDIDTYLHRDLDLSRLNRIHKYLWMAGRPMNARPLHRQRMMGRDILPTEQSDLHLLKFSSRLLVKPLPAYLLNYNFWTEHLCDSKALHESACGLLVSYIWLICSPLDMKIAHENNLLPSDLDWAWWKSFVDDVFNHININALDAVNKRYHFGELRLGRINSIYRIRFFFSHFIRGYLYGYNRYHVFFERNFGWILVIFVYFSLVLSAMQVATGVPGLKDNLEFLNASYGFVVFSIVLVAFFLGLVGVIFSSIFLYNMVAAIQDERQKRLRREKLAREHKVDT</sequence>
<gene>
    <name evidence="3" type="ORF">PRK78_002191</name>
</gene>
<accession>A0AAF0IG83</accession>
<protein>
    <submittedName>
        <fullName evidence="3">Uncharacterized protein</fullName>
    </submittedName>
</protein>
<dbReference type="EMBL" id="CP120627">
    <property type="protein sequence ID" value="WEW56740.1"/>
    <property type="molecule type" value="Genomic_DNA"/>
</dbReference>